<keyword evidence="5" id="KW-1185">Reference proteome</keyword>
<feature type="compositionally biased region" description="Basic and acidic residues" evidence="2">
    <location>
        <begin position="801"/>
        <end position="811"/>
    </location>
</feature>
<keyword evidence="1" id="KW-0547">Nucleotide-binding</keyword>
<dbReference type="PANTHER" id="PTHR24417:SF7">
    <property type="entry name" value="CHROMATIN MODIFICATION-RELATED PROTEIN EAF1"/>
    <property type="match status" value="1"/>
</dbReference>
<dbReference type="Gene3D" id="1.10.510.10">
    <property type="entry name" value="Transferase(Phosphotransferase) domain 1"/>
    <property type="match status" value="1"/>
</dbReference>
<feature type="compositionally biased region" description="Polar residues" evidence="2">
    <location>
        <begin position="1088"/>
        <end position="1099"/>
    </location>
</feature>
<feature type="compositionally biased region" description="Pro residues" evidence="2">
    <location>
        <begin position="1237"/>
        <end position="1248"/>
    </location>
</feature>
<dbReference type="PROSITE" id="PS50011">
    <property type="entry name" value="PROTEIN_KINASE_DOM"/>
    <property type="match status" value="1"/>
</dbReference>
<dbReference type="PRINTS" id="PR00109">
    <property type="entry name" value="TYRKINASE"/>
</dbReference>
<evidence type="ECO:0000256" key="1">
    <source>
        <dbReference type="PROSITE-ProRule" id="PRU10141"/>
    </source>
</evidence>
<dbReference type="PROSITE" id="PS00109">
    <property type="entry name" value="PROTEIN_KINASE_TYR"/>
    <property type="match status" value="1"/>
</dbReference>
<feature type="region of interest" description="Disordered" evidence="2">
    <location>
        <begin position="421"/>
        <end position="456"/>
    </location>
</feature>
<evidence type="ECO:0000313" key="4">
    <source>
        <dbReference type="EMBL" id="KAK7481020.1"/>
    </source>
</evidence>
<feature type="region of interest" description="Disordered" evidence="2">
    <location>
        <begin position="491"/>
        <end position="592"/>
    </location>
</feature>
<feature type="binding site" evidence="1">
    <location>
        <position position="157"/>
    </location>
    <ligand>
        <name>ATP</name>
        <dbReference type="ChEBI" id="CHEBI:30616"/>
    </ligand>
</feature>
<dbReference type="InterPro" id="IPR011009">
    <property type="entry name" value="Kinase-like_dom_sf"/>
</dbReference>
<organism evidence="4 5">
    <name type="scientific">Batillaria attramentaria</name>
    <dbReference type="NCBI Taxonomy" id="370345"/>
    <lineage>
        <taxon>Eukaryota</taxon>
        <taxon>Metazoa</taxon>
        <taxon>Spiralia</taxon>
        <taxon>Lophotrochozoa</taxon>
        <taxon>Mollusca</taxon>
        <taxon>Gastropoda</taxon>
        <taxon>Caenogastropoda</taxon>
        <taxon>Sorbeoconcha</taxon>
        <taxon>Cerithioidea</taxon>
        <taxon>Batillariidae</taxon>
        <taxon>Batillaria</taxon>
    </lineage>
</organism>
<feature type="region of interest" description="Disordered" evidence="2">
    <location>
        <begin position="630"/>
        <end position="862"/>
    </location>
</feature>
<dbReference type="PANTHER" id="PTHR24417">
    <property type="entry name" value="SERINE/THREONINE-PROTEIN KINASE LMTK1"/>
    <property type="match status" value="1"/>
</dbReference>
<dbReference type="SUPFAM" id="SSF56112">
    <property type="entry name" value="Protein kinase-like (PK-like)"/>
    <property type="match status" value="1"/>
</dbReference>
<feature type="region of interest" description="Disordered" evidence="2">
    <location>
        <begin position="976"/>
        <end position="1062"/>
    </location>
</feature>
<reference evidence="4 5" key="1">
    <citation type="journal article" date="2023" name="Sci. Data">
        <title>Genome assembly of the Korean intertidal mud-creeper Batillaria attramentaria.</title>
        <authorList>
            <person name="Patra A.K."/>
            <person name="Ho P.T."/>
            <person name="Jun S."/>
            <person name="Lee S.J."/>
            <person name="Kim Y."/>
            <person name="Won Y.J."/>
        </authorList>
    </citation>
    <scope>NUCLEOTIDE SEQUENCE [LARGE SCALE GENOMIC DNA]</scope>
    <source>
        <strain evidence="4">Wonlab-2016</strain>
    </source>
</reference>
<dbReference type="InterPro" id="IPR000719">
    <property type="entry name" value="Prot_kinase_dom"/>
</dbReference>
<feature type="compositionally biased region" description="Low complexity" evidence="2">
    <location>
        <begin position="909"/>
        <end position="930"/>
    </location>
</feature>
<feature type="compositionally biased region" description="Polar residues" evidence="2">
    <location>
        <begin position="1451"/>
        <end position="1471"/>
    </location>
</feature>
<feature type="compositionally biased region" description="Basic and acidic residues" evidence="2">
    <location>
        <begin position="647"/>
        <end position="662"/>
    </location>
</feature>
<comment type="caution">
    <text evidence="4">The sequence shown here is derived from an EMBL/GenBank/DDBJ whole genome shotgun (WGS) entry which is preliminary data.</text>
</comment>
<feature type="compositionally biased region" description="Low complexity" evidence="2">
    <location>
        <begin position="1196"/>
        <end position="1206"/>
    </location>
</feature>
<dbReference type="PROSITE" id="PS00107">
    <property type="entry name" value="PROTEIN_KINASE_ATP"/>
    <property type="match status" value="1"/>
</dbReference>
<feature type="region of interest" description="Disordered" evidence="2">
    <location>
        <begin position="1280"/>
        <end position="1345"/>
    </location>
</feature>
<feature type="compositionally biased region" description="Polar residues" evidence="2">
    <location>
        <begin position="830"/>
        <end position="858"/>
    </location>
</feature>
<dbReference type="Gene3D" id="3.30.200.20">
    <property type="entry name" value="Phosphorylase Kinase, domain 1"/>
    <property type="match status" value="1"/>
</dbReference>
<feature type="compositionally biased region" description="Low complexity" evidence="2">
    <location>
        <begin position="663"/>
        <end position="677"/>
    </location>
</feature>
<evidence type="ECO:0000256" key="2">
    <source>
        <dbReference type="SAM" id="MobiDB-lite"/>
    </source>
</evidence>
<evidence type="ECO:0000313" key="5">
    <source>
        <dbReference type="Proteomes" id="UP001519460"/>
    </source>
</evidence>
<proteinExistence type="predicted"/>
<feature type="compositionally biased region" description="Polar residues" evidence="2">
    <location>
        <begin position="678"/>
        <end position="703"/>
    </location>
</feature>
<feature type="compositionally biased region" description="Polar residues" evidence="2">
    <location>
        <begin position="1024"/>
        <end position="1035"/>
    </location>
</feature>
<sequence>MAFDTQLSVLAASLAVPLGLVFVVLSCMQCFKRKAGFSNFNSSANTSNSGRGHVNTTFTLEISEADDDLANSTAVTIEPLPDIVSKAKMTPSVLRPRITCVERTRQDSALKLIAHHQFPRSQIVYLKELGSGWFGKVIESDAEKIVTGVPRSRVVVKMLKDDATKDEQQMFLEEVSPFRELEHPNILHLLGQCTDINPMLLVLESAAYGNLKQYLRSHRQHKATLIQKNRLLQFGIDAACGLACLHRHDYLHKDLAARNCLVMGDYTVKIGDYGIAEDLYQEDYLSCGNDLLPIRWMAPETLKQENGAWVAHNFSKESDIWSLGVLLWEITMMGERPYDMLTDEAVLQGVIVEKVIKLPEPDIGMAQKDRMYEVMQFCWLERSERTKVDEVHGLLQQVAVKSGTAPEGDISEFEKKWEHLMPNQRHSSVDSIDEDAAGRHTSLSSGDSDILNDLSGPDSLEDFLTVEAEPTPPVAPPRGVKKKVSASAVTIPGIAETPEPSPVPTKIKPARAAPPKPTTAPFTDSTPKPTPAAVNGDVTMTPSPAGDGKTESFAPQTPKSPSASEMDFTEFTSHDAADESAGDTPNKSAVSAMEDVFTTSDISVLEVETAEKAPAQNGVVEDAVLSAVPHARLENESFGMTTPNRPQPRDRKTSTPITKEETSSPSTSAGDSSSSATFLTAQTSSPGSVTGNYKTASDTTVFSEQDRTAPLEFSSFEELPTMPADNTESFVILSTSTAPPASPGKDQSQDSTVPEKKSEADQLDLTPTAAASPAPPAEVKPAVDRQDSFGEFTNASDENETDKPSPDKQMDDNAGGKGPPPSEVAEAPDSLTQSFTSFTDEFSLVTSEAPSSEATLNAEQVLPAAESMQEGDQFLSFGTDLSSLSSLTAAVPPPHTEEKEFPSFATDFSSMSSLDTSSAATPQAQQQDDPFGFGTEFVSADTPDPPKSVQGNLFTGSGDPSLGDIFSFDSLSSPAVKIGADRPDGSAAQNENAEIKSQEKDTESSKAAGGSGAQDLFGDFGVSSAPSQTSDSDGQSDPFGLNLTSDSGNQSGTQSSLTDLFGFGDSSSQVSITASVDTNIDIFDSKGFGQQDNNSSSLQPVGGSGEYDLLSEFSAPQLPLGNSQGPSNPDGDGGLLQDFHGPPEAAATKVGSSSSVEKSKSDNVSGTSGEGEGSSPCPTDTDSTTSDTSGKEYICEEPWPESSSSPDTADVDSEEYALRIASEIYLSKGLKLARPYESPPLEPIPEHPSPTEESAAPTPSETSSVDVRFEDVFEWDDFMGEPLVGKEQTSDGSPKQSFEMPDWSLDMDSESIRSCGSVQSFRSEDNVRGSVASETQSIPETTSAHSSLSDSEVILHGKNRTHRSYISDILSNRTKGLTINPVSPATRNTARNAQRQFYSLYEDDFDLEDDSHSEGSCSPPNPTVESQGDHLSMGETHFAVHPSDTRLPSIFNPSPAASVSEAHTNNQVRNG</sequence>
<feature type="compositionally biased region" description="Polar residues" evidence="2">
    <location>
        <begin position="1312"/>
        <end position="1321"/>
    </location>
</feature>
<feature type="compositionally biased region" description="Polar residues" evidence="2">
    <location>
        <begin position="1414"/>
        <end position="1426"/>
    </location>
</feature>
<dbReference type="EMBL" id="JACVVK020000269">
    <property type="protein sequence ID" value="KAK7481020.1"/>
    <property type="molecule type" value="Genomic_DNA"/>
</dbReference>
<dbReference type="Pfam" id="PF07714">
    <property type="entry name" value="PK_Tyr_Ser-Thr"/>
    <property type="match status" value="1"/>
</dbReference>
<dbReference type="Proteomes" id="UP001519460">
    <property type="component" value="Unassembled WGS sequence"/>
</dbReference>
<dbReference type="InterPro" id="IPR017441">
    <property type="entry name" value="Protein_kinase_ATP_BS"/>
</dbReference>
<evidence type="ECO:0000259" key="3">
    <source>
        <dbReference type="PROSITE" id="PS50011"/>
    </source>
</evidence>
<keyword evidence="1" id="KW-0067">ATP-binding</keyword>
<accession>A0ABD0K227</accession>
<protein>
    <recommendedName>
        <fullName evidence="3">Protein kinase domain-containing protein</fullName>
    </recommendedName>
</protein>
<dbReference type="GO" id="GO:0005524">
    <property type="term" value="F:ATP binding"/>
    <property type="evidence" value="ECO:0007669"/>
    <property type="project" value="UniProtKB-UniRule"/>
</dbReference>
<feature type="compositionally biased region" description="Polar residues" evidence="2">
    <location>
        <begin position="553"/>
        <end position="563"/>
    </location>
</feature>
<feature type="domain" description="Protein kinase" evidence="3">
    <location>
        <begin position="123"/>
        <end position="395"/>
    </location>
</feature>
<feature type="compositionally biased region" description="Polar residues" evidence="2">
    <location>
        <begin position="1042"/>
        <end position="1058"/>
    </location>
</feature>
<feature type="compositionally biased region" description="Polar residues" evidence="2">
    <location>
        <begin position="1332"/>
        <end position="1345"/>
    </location>
</feature>
<name>A0ABD0K227_9CAEN</name>
<feature type="region of interest" description="Disordered" evidence="2">
    <location>
        <begin position="1408"/>
        <end position="1471"/>
    </location>
</feature>
<dbReference type="InterPro" id="IPR001245">
    <property type="entry name" value="Ser-Thr/Tyr_kinase_cat_dom"/>
</dbReference>
<dbReference type="InterPro" id="IPR008266">
    <property type="entry name" value="Tyr_kinase_AS"/>
</dbReference>
<feature type="compositionally biased region" description="Polar residues" evidence="2">
    <location>
        <begin position="724"/>
        <end position="752"/>
    </location>
</feature>
<feature type="compositionally biased region" description="Basic and acidic residues" evidence="2">
    <location>
        <begin position="993"/>
        <end position="1004"/>
    </location>
</feature>
<feature type="region of interest" description="Disordered" evidence="2">
    <location>
        <begin position="1235"/>
        <end position="1266"/>
    </location>
</feature>
<feature type="compositionally biased region" description="Low complexity" evidence="2">
    <location>
        <begin position="1149"/>
        <end position="1188"/>
    </location>
</feature>
<gene>
    <name evidence="4" type="ORF">BaRGS_00027739</name>
</gene>
<feature type="region of interest" description="Disordered" evidence="2">
    <location>
        <begin position="1083"/>
        <end position="1211"/>
    </location>
</feature>
<feature type="region of interest" description="Disordered" evidence="2">
    <location>
        <begin position="908"/>
        <end position="956"/>
    </location>
</feature>